<keyword evidence="3" id="KW-1185">Reference proteome</keyword>
<dbReference type="HOGENOM" id="CLU_2954946_0_0_11"/>
<evidence type="ECO:0000313" key="2">
    <source>
        <dbReference type="EMBL" id="AGW40945.1"/>
    </source>
</evidence>
<organism evidence="2 3">
    <name type="scientific">Leifsonia xyli subsp. cynodontis DSM 46306</name>
    <dbReference type="NCBI Taxonomy" id="1389489"/>
    <lineage>
        <taxon>Bacteria</taxon>
        <taxon>Bacillati</taxon>
        <taxon>Actinomycetota</taxon>
        <taxon>Actinomycetes</taxon>
        <taxon>Micrococcales</taxon>
        <taxon>Microbacteriaceae</taxon>
        <taxon>Leifsonia</taxon>
    </lineage>
</organism>
<feature type="transmembrane region" description="Helical" evidence="1">
    <location>
        <begin position="31"/>
        <end position="57"/>
    </location>
</feature>
<dbReference type="AlphaFoldDB" id="U3P3S0"/>
<keyword evidence="1" id="KW-0812">Transmembrane</keyword>
<evidence type="ECO:0000313" key="3">
    <source>
        <dbReference type="Proteomes" id="UP000016743"/>
    </source>
</evidence>
<proteinExistence type="predicted"/>
<dbReference type="KEGG" id="lxy:O159_07880"/>
<dbReference type="PATRIC" id="fig|1389489.3.peg.760"/>
<protein>
    <submittedName>
        <fullName evidence="2">Uncharacterized protein</fullName>
    </submittedName>
</protein>
<gene>
    <name evidence="2" type="ORF">O159_07880</name>
</gene>
<accession>U3P3S0</accession>
<reference evidence="2 3" key="1">
    <citation type="journal article" date="2013" name="Genome Announc.">
        <title>Complete Genome Sequence of Leifsonia xyli subsp. cynodontis Strain DSM46306, a Gram-Positive Bacterial Pathogen of Grasses.</title>
        <authorList>
            <person name="Monteiro-Vitorello C.B."/>
            <person name="Zerillo M.M."/>
            <person name="Van Sluys M.A."/>
            <person name="Camargo L.E."/>
            <person name="Kitajima J.P."/>
        </authorList>
    </citation>
    <scope>NUCLEOTIDE SEQUENCE [LARGE SCALE GENOMIC DNA]</scope>
    <source>
        <strain evidence="2 3">DSM 46306</strain>
    </source>
</reference>
<name>U3P3S0_LEIXC</name>
<keyword evidence="1" id="KW-0472">Membrane</keyword>
<evidence type="ECO:0000256" key="1">
    <source>
        <dbReference type="SAM" id="Phobius"/>
    </source>
</evidence>
<sequence>MILSLNATVVLSAGGIGLAVAGIASPRQTTWPAVIALVLNAAPLGGYALMFGIAWVCSL</sequence>
<dbReference type="Proteomes" id="UP000016743">
    <property type="component" value="Chromosome"/>
</dbReference>
<dbReference type="EMBL" id="CP006734">
    <property type="protein sequence ID" value="AGW40945.1"/>
    <property type="molecule type" value="Genomic_DNA"/>
</dbReference>
<keyword evidence="1" id="KW-1133">Transmembrane helix</keyword>